<keyword evidence="3" id="KW-1003">Cell membrane</keyword>
<dbReference type="PANTHER" id="PTHR30012">
    <property type="entry name" value="GENERAL SECRETION PATHWAY PROTEIN"/>
    <property type="match status" value="1"/>
</dbReference>
<feature type="domain" description="Type II secretion system protein GspF" evidence="8">
    <location>
        <begin position="196"/>
        <end position="317"/>
    </location>
</feature>
<dbReference type="InterPro" id="IPR018076">
    <property type="entry name" value="T2SS_GspF_dom"/>
</dbReference>
<feature type="transmembrane region" description="Helical" evidence="7">
    <location>
        <begin position="291"/>
        <end position="314"/>
    </location>
</feature>
<keyword evidence="6 7" id="KW-0472">Membrane</keyword>
<evidence type="ECO:0000256" key="4">
    <source>
        <dbReference type="ARBA" id="ARBA00022692"/>
    </source>
</evidence>
<keyword evidence="10" id="KW-1185">Reference proteome</keyword>
<feature type="domain" description="Type II secretion system protein GspF" evidence="8">
    <location>
        <begin position="12"/>
        <end position="126"/>
    </location>
</feature>
<evidence type="ECO:0000313" key="10">
    <source>
        <dbReference type="Proteomes" id="UP000051859"/>
    </source>
</evidence>
<accession>A0A0R2L0C0</accession>
<dbReference type="InterPro" id="IPR003004">
    <property type="entry name" value="GspF/PilC"/>
</dbReference>
<dbReference type="Pfam" id="PF00482">
    <property type="entry name" value="T2SSF"/>
    <property type="match status" value="2"/>
</dbReference>
<dbReference type="Proteomes" id="UP000051859">
    <property type="component" value="Unassembled WGS sequence"/>
</dbReference>
<dbReference type="NCBIfam" id="NF041012">
    <property type="entry name" value="T4P_ComGB"/>
    <property type="match status" value="1"/>
</dbReference>
<evidence type="ECO:0000256" key="2">
    <source>
        <dbReference type="ARBA" id="ARBA00005745"/>
    </source>
</evidence>
<comment type="subcellular location">
    <subcellularLocation>
        <location evidence="1">Cell membrane</location>
        <topology evidence="1">Multi-pass membrane protein</topology>
    </subcellularLocation>
</comment>
<protein>
    <submittedName>
        <fullName evidence="9">Type II secretory pathway competence component</fullName>
    </submittedName>
</protein>
<dbReference type="AlphaFoldDB" id="A0A0R2L0C0"/>
<keyword evidence="5 7" id="KW-1133">Transmembrane helix</keyword>
<evidence type="ECO:0000256" key="7">
    <source>
        <dbReference type="SAM" id="Phobius"/>
    </source>
</evidence>
<feature type="transmembrane region" description="Helical" evidence="7">
    <location>
        <begin position="102"/>
        <end position="122"/>
    </location>
</feature>
<organism evidence="9 10">
    <name type="scientific">Pediococcus stilesii</name>
    <dbReference type="NCBI Taxonomy" id="331679"/>
    <lineage>
        <taxon>Bacteria</taxon>
        <taxon>Bacillati</taxon>
        <taxon>Bacillota</taxon>
        <taxon>Bacilli</taxon>
        <taxon>Lactobacillales</taxon>
        <taxon>Lactobacillaceae</taxon>
        <taxon>Pediococcus</taxon>
    </lineage>
</organism>
<evidence type="ECO:0000256" key="6">
    <source>
        <dbReference type="ARBA" id="ARBA00023136"/>
    </source>
</evidence>
<dbReference type="PANTHER" id="PTHR30012:SF0">
    <property type="entry name" value="TYPE II SECRETION SYSTEM PROTEIN F-RELATED"/>
    <property type="match status" value="1"/>
</dbReference>
<evidence type="ECO:0000256" key="1">
    <source>
        <dbReference type="ARBA" id="ARBA00004651"/>
    </source>
</evidence>
<comment type="similarity">
    <text evidence="2">Belongs to the GSP F family.</text>
</comment>
<sequence>MLKDQAFIFSTIVDLTDMGVSIQKSVEFIRVMKPKIKNQMDVVIKKLQEGKSFSEAFRPYVSTDVYYQLKIADYHGGLRRTLESISKVFNSRYEQRRKIKSLIQYPIFLMMFLGVMLIGMRIYIMPELANWDTGTASFRSKLIKIILIAIFLLSVLTALKLLLDFKKKTITNQIALLCRLPVFGKLYKTYCHYYLTSNLALFVRSGMSIGSICNYMTHLDRESLLYQIGKRIEKGITDGQDVHKMILNAVFLPDELVFLIKKGSNRETLSEEINALSTLKYRNLVQAMERLVLIIQPILFGIVGIVIILMYISILTPMYSSMKEVS</sequence>
<feature type="transmembrane region" description="Helical" evidence="7">
    <location>
        <begin position="142"/>
        <end position="163"/>
    </location>
</feature>
<comment type="caution">
    <text evidence="9">The sequence shown here is derived from an EMBL/GenBank/DDBJ whole genome shotgun (WGS) entry which is preliminary data.</text>
</comment>
<dbReference type="InterPro" id="IPR047692">
    <property type="entry name" value="T4P_ComGB"/>
</dbReference>
<evidence type="ECO:0000259" key="8">
    <source>
        <dbReference type="Pfam" id="PF00482"/>
    </source>
</evidence>
<reference evidence="9 10" key="1">
    <citation type="journal article" date="2015" name="Genome Announc.">
        <title>Expanding the biotechnology potential of lactobacilli through comparative genomics of 213 strains and associated genera.</title>
        <authorList>
            <person name="Sun Z."/>
            <person name="Harris H.M."/>
            <person name="McCann A."/>
            <person name="Guo C."/>
            <person name="Argimon S."/>
            <person name="Zhang W."/>
            <person name="Yang X."/>
            <person name="Jeffery I.B."/>
            <person name="Cooney J.C."/>
            <person name="Kagawa T.F."/>
            <person name="Liu W."/>
            <person name="Song Y."/>
            <person name="Salvetti E."/>
            <person name="Wrobel A."/>
            <person name="Rasinkangas P."/>
            <person name="Parkhill J."/>
            <person name="Rea M.C."/>
            <person name="O'Sullivan O."/>
            <person name="Ritari J."/>
            <person name="Douillard F.P."/>
            <person name="Paul Ross R."/>
            <person name="Yang R."/>
            <person name="Briner A.E."/>
            <person name="Felis G.E."/>
            <person name="de Vos W.M."/>
            <person name="Barrangou R."/>
            <person name="Klaenhammer T.R."/>
            <person name="Caufield P.W."/>
            <person name="Cui Y."/>
            <person name="Zhang H."/>
            <person name="O'Toole P.W."/>
        </authorList>
    </citation>
    <scope>NUCLEOTIDE SEQUENCE [LARGE SCALE GENOMIC DNA]</scope>
    <source>
        <strain evidence="9 10">DSM 18001</strain>
    </source>
</reference>
<proteinExistence type="inferred from homology"/>
<dbReference type="EMBL" id="JQBX01000028">
    <property type="protein sequence ID" value="KRN92924.1"/>
    <property type="molecule type" value="Genomic_DNA"/>
</dbReference>
<name>A0A0R2L0C0_9LACO</name>
<dbReference type="InterPro" id="IPR042094">
    <property type="entry name" value="T2SS_GspF_sf"/>
</dbReference>
<dbReference type="Gene3D" id="1.20.81.30">
    <property type="entry name" value="Type II secretion system (T2SS), domain F"/>
    <property type="match status" value="2"/>
</dbReference>
<evidence type="ECO:0000313" key="9">
    <source>
        <dbReference type="EMBL" id="KRN92924.1"/>
    </source>
</evidence>
<evidence type="ECO:0000256" key="3">
    <source>
        <dbReference type="ARBA" id="ARBA00022475"/>
    </source>
</evidence>
<dbReference type="PATRIC" id="fig|331679.3.peg.1005"/>
<keyword evidence="4 7" id="KW-0812">Transmembrane</keyword>
<gene>
    <name evidence="9" type="ORF">IV81_GL000994</name>
</gene>
<dbReference type="GO" id="GO:0005886">
    <property type="term" value="C:plasma membrane"/>
    <property type="evidence" value="ECO:0007669"/>
    <property type="project" value="UniProtKB-SubCell"/>
</dbReference>
<dbReference type="STRING" id="331679.IV81_GL000994"/>
<evidence type="ECO:0000256" key="5">
    <source>
        <dbReference type="ARBA" id="ARBA00022989"/>
    </source>
</evidence>